<dbReference type="Pfam" id="PF01957">
    <property type="entry name" value="NfeD"/>
    <property type="match status" value="1"/>
</dbReference>
<feature type="transmembrane region" description="Helical" evidence="5">
    <location>
        <begin position="37"/>
        <end position="64"/>
    </location>
</feature>
<evidence type="ECO:0000256" key="1">
    <source>
        <dbReference type="ARBA" id="ARBA00004141"/>
    </source>
</evidence>
<keyword evidence="2 5" id="KW-0812">Transmembrane</keyword>
<evidence type="ECO:0000256" key="3">
    <source>
        <dbReference type="ARBA" id="ARBA00022989"/>
    </source>
</evidence>
<dbReference type="RefSeq" id="WP_253761781.1">
    <property type="nucleotide sequence ID" value="NZ_JAMZDZ010000001.1"/>
</dbReference>
<reference evidence="8" key="1">
    <citation type="journal article" date="2019" name="Int. J. Syst. Evol. Microbiol.">
        <title>The Global Catalogue of Microorganisms (GCM) 10K type strain sequencing project: providing services to taxonomists for standard genome sequencing and annotation.</title>
        <authorList>
            <consortium name="The Broad Institute Genomics Platform"/>
            <consortium name="The Broad Institute Genome Sequencing Center for Infectious Disease"/>
            <person name="Wu L."/>
            <person name="Ma J."/>
        </authorList>
    </citation>
    <scope>NUCLEOTIDE SEQUENCE [LARGE SCALE GENOMIC DNA]</scope>
    <source>
        <strain evidence="8">CGMCC 4.7289</strain>
    </source>
</reference>
<dbReference type="InterPro" id="IPR012340">
    <property type="entry name" value="NA-bd_OB-fold"/>
</dbReference>
<dbReference type="PANTHER" id="PTHR33507">
    <property type="entry name" value="INNER MEMBRANE PROTEIN YBBJ"/>
    <property type="match status" value="1"/>
</dbReference>
<organism evidence="7 8">
    <name type="scientific">Hamadaea flava</name>
    <dbReference type="NCBI Taxonomy" id="1742688"/>
    <lineage>
        <taxon>Bacteria</taxon>
        <taxon>Bacillati</taxon>
        <taxon>Actinomycetota</taxon>
        <taxon>Actinomycetes</taxon>
        <taxon>Micromonosporales</taxon>
        <taxon>Micromonosporaceae</taxon>
        <taxon>Hamadaea</taxon>
    </lineage>
</organism>
<evidence type="ECO:0000256" key="2">
    <source>
        <dbReference type="ARBA" id="ARBA00022692"/>
    </source>
</evidence>
<keyword evidence="8" id="KW-1185">Reference proteome</keyword>
<keyword evidence="4 5" id="KW-0472">Membrane</keyword>
<gene>
    <name evidence="7" type="ORF">ACFOZ4_25730</name>
</gene>
<feature type="domain" description="NfeD-like C-terminal" evidence="6">
    <location>
        <begin position="85"/>
        <end position="141"/>
    </location>
</feature>
<dbReference type="Gene3D" id="2.40.50.140">
    <property type="entry name" value="Nucleic acid-binding proteins"/>
    <property type="match status" value="1"/>
</dbReference>
<dbReference type="EMBL" id="JBHSAY010000015">
    <property type="protein sequence ID" value="MFC4134025.1"/>
    <property type="molecule type" value="Genomic_DNA"/>
</dbReference>
<name>A0ABV8LSI5_9ACTN</name>
<comment type="caution">
    <text evidence="7">The sequence shown here is derived from an EMBL/GenBank/DDBJ whole genome shotgun (WGS) entry which is preliminary data.</text>
</comment>
<evidence type="ECO:0000256" key="5">
    <source>
        <dbReference type="SAM" id="Phobius"/>
    </source>
</evidence>
<evidence type="ECO:0000313" key="7">
    <source>
        <dbReference type="EMBL" id="MFC4134025.1"/>
    </source>
</evidence>
<evidence type="ECO:0000313" key="8">
    <source>
        <dbReference type="Proteomes" id="UP001595816"/>
    </source>
</evidence>
<protein>
    <submittedName>
        <fullName evidence="7">NfeD family protein</fullName>
    </submittedName>
</protein>
<evidence type="ECO:0000259" key="6">
    <source>
        <dbReference type="Pfam" id="PF01957"/>
    </source>
</evidence>
<dbReference type="InterPro" id="IPR002810">
    <property type="entry name" value="NfeD-like_C"/>
</dbReference>
<proteinExistence type="predicted"/>
<feature type="transmembrane region" description="Helical" evidence="5">
    <location>
        <begin position="7"/>
        <end position="31"/>
    </location>
</feature>
<accession>A0ABV8LSI5</accession>
<dbReference type="InterPro" id="IPR052165">
    <property type="entry name" value="Membrane_assoc_protease"/>
</dbReference>
<sequence length="143" mass="15419">MESWGWWLIAAGALVVGELFMGDFVLLMLAAGAAAAALAGVLGLGIVGELLVFAVVSGLALFFVRPWIKNRFYRNSHQVKIGVSTILGSEAVVMERVDVENGQVNLSGELWRARPYDASRAYEPGERVRVIEVDGATLKVGKD</sequence>
<dbReference type="PANTHER" id="PTHR33507:SF3">
    <property type="entry name" value="INNER MEMBRANE PROTEIN YBBJ"/>
    <property type="match status" value="1"/>
</dbReference>
<comment type="subcellular location">
    <subcellularLocation>
        <location evidence="1">Membrane</location>
        <topology evidence="1">Multi-pass membrane protein</topology>
    </subcellularLocation>
</comment>
<keyword evidence="3 5" id="KW-1133">Transmembrane helix</keyword>
<dbReference type="Proteomes" id="UP001595816">
    <property type="component" value="Unassembled WGS sequence"/>
</dbReference>
<evidence type="ECO:0000256" key="4">
    <source>
        <dbReference type="ARBA" id="ARBA00023136"/>
    </source>
</evidence>
<dbReference type="SUPFAM" id="SSF141322">
    <property type="entry name" value="NfeD domain-like"/>
    <property type="match status" value="1"/>
</dbReference>